<dbReference type="Proteomes" id="UP001501237">
    <property type="component" value="Unassembled WGS sequence"/>
</dbReference>
<feature type="domain" description="Calcineurin-like phosphoesterase" evidence="5">
    <location>
        <begin position="17"/>
        <end position="204"/>
    </location>
</feature>
<reference evidence="7" key="1">
    <citation type="journal article" date="2019" name="Int. J. Syst. Evol. Microbiol.">
        <title>The Global Catalogue of Microorganisms (GCM) 10K type strain sequencing project: providing services to taxonomists for standard genome sequencing and annotation.</title>
        <authorList>
            <consortium name="The Broad Institute Genomics Platform"/>
            <consortium name="The Broad Institute Genome Sequencing Center for Infectious Disease"/>
            <person name="Wu L."/>
            <person name="Ma J."/>
        </authorList>
    </citation>
    <scope>NUCLEOTIDE SEQUENCE [LARGE SCALE GENOMIC DNA]</scope>
    <source>
        <strain evidence="7">JCM 9377</strain>
    </source>
</reference>
<comment type="caution">
    <text evidence="6">The sequence shown here is derived from an EMBL/GenBank/DDBJ whole genome shotgun (WGS) entry which is preliminary data.</text>
</comment>
<evidence type="ECO:0000256" key="3">
    <source>
        <dbReference type="ARBA" id="ARBA00023004"/>
    </source>
</evidence>
<name>A0ABP6QHT2_9ACTN</name>
<dbReference type="EMBL" id="BAAAUV010000018">
    <property type="protein sequence ID" value="GAA3228858.1"/>
    <property type="molecule type" value="Genomic_DNA"/>
</dbReference>
<organism evidence="6 7">
    <name type="scientific">Actinocorallia longicatena</name>
    <dbReference type="NCBI Taxonomy" id="111803"/>
    <lineage>
        <taxon>Bacteria</taxon>
        <taxon>Bacillati</taxon>
        <taxon>Actinomycetota</taxon>
        <taxon>Actinomycetes</taxon>
        <taxon>Streptosporangiales</taxon>
        <taxon>Thermomonosporaceae</taxon>
        <taxon>Actinocorallia</taxon>
    </lineage>
</organism>
<dbReference type="PANTHER" id="PTHR42988:SF2">
    <property type="entry name" value="CYCLIC NUCLEOTIDE PHOSPHODIESTERASE CBUA0032-RELATED"/>
    <property type="match status" value="1"/>
</dbReference>
<keyword evidence="3" id="KW-0408">Iron</keyword>
<evidence type="ECO:0000313" key="6">
    <source>
        <dbReference type="EMBL" id="GAA3228858.1"/>
    </source>
</evidence>
<evidence type="ECO:0000313" key="7">
    <source>
        <dbReference type="Proteomes" id="UP001501237"/>
    </source>
</evidence>
<evidence type="ECO:0000256" key="2">
    <source>
        <dbReference type="ARBA" id="ARBA00022801"/>
    </source>
</evidence>
<dbReference type="SUPFAM" id="SSF56300">
    <property type="entry name" value="Metallo-dependent phosphatases"/>
    <property type="match status" value="1"/>
</dbReference>
<dbReference type="InterPro" id="IPR050884">
    <property type="entry name" value="CNP_phosphodiesterase-III"/>
</dbReference>
<evidence type="ECO:0000256" key="4">
    <source>
        <dbReference type="ARBA" id="ARBA00025742"/>
    </source>
</evidence>
<gene>
    <name evidence="6" type="ORF">GCM10010468_58500</name>
</gene>
<dbReference type="RefSeq" id="WP_344834669.1">
    <property type="nucleotide sequence ID" value="NZ_BAAAUV010000018.1"/>
</dbReference>
<evidence type="ECO:0000256" key="1">
    <source>
        <dbReference type="ARBA" id="ARBA00022723"/>
    </source>
</evidence>
<dbReference type="PANTHER" id="PTHR42988">
    <property type="entry name" value="PHOSPHOHYDROLASE"/>
    <property type="match status" value="1"/>
</dbReference>
<keyword evidence="1" id="KW-0479">Metal-binding</keyword>
<protein>
    <submittedName>
        <fullName evidence="6">Phosphodiesterase</fullName>
    </submittedName>
</protein>
<proteinExistence type="inferred from homology"/>
<sequence>MTARRPWPLPPSDGVLVHHVSDTHFGYRPWSYAEGDHMAADLRDNLVPVPDALIHTGDITDRGRAAEDRYALGWLPAAARGAPDLWAMGNHDVRDRPVHTRETWEKVYGRPANTFLDVKGYRFVAFAADDFTGDQGIWTIPDATWTWLDGVVGAAPGPVVLVNHFPPRELGVSARNALQPAAKLDAFAGDHPAITGYLCGHMHKALDDPSAAQFVRLGGRSLPVLCDISSMLSPDVVRQGESTLVRDRSAQVQSYSAFVTLRETRWEIRYRAHGTRGWSGPGGNRVTSLDLRTSAVTRTMG</sequence>
<comment type="similarity">
    <text evidence="4">Belongs to the cyclic nucleotide phosphodiesterase class-III family.</text>
</comment>
<keyword evidence="7" id="KW-1185">Reference proteome</keyword>
<keyword evidence="2" id="KW-0378">Hydrolase</keyword>
<dbReference type="Gene3D" id="3.60.21.10">
    <property type="match status" value="1"/>
</dbReference>
<accession>A0ABP6QHT2</accession>
<dbReference type="InterPro" id="IPR029052">
    <property type="entry name" value="Metallo-depent_PP-like"/>
</dbReference>
<evidence type="ECO:0000259" key="5">
    <source>
        <dbReference type="Pfam" id="PF00149"/>
    </source>
</evidence>
<dbReference type="InterPro" id="IPR004843">
    <property type="entry name" value="Calcineurin-like_PHP"/>
</dbReference>
<dbReference type="Pfam" id="PF00149">
    <property type="entry name" value="Metallophos"/>
    <property type="match status" value="1"/>
</dbReference>